<protein>
    <submittedName>
        <fullName evidence="2">Transposon Tn916 excisionase</fullName>
    </submittedName>
</protein>
<evidence type="ECO:0000313" key="2">
    <source>
        <dbReference type="EMBL" id="SFP40626.1"/>
    </source>
</evidence>
<feature type="region of interest" description="Disordered" evidence="1">
    <location>
        <begin position="1"/>
        <end position="23"/>
    </location>
</feature>
<dbReference type="InterPro" id="IPR038148">
    <property type="entry name" value="Tn1545/Tn916_Xis"/>
</dbReference>
<name>A0A662ZHE7_9GAMM</name>
<dbReference type="Pfam" id="PF09035">
    <property type="entry name" value="Tn916-Xis"/>
    <property type="match status" value="1"/>
</dbReference>
<dbReference type="Gene3D" id="3.90.105.50">
    <property type="match status" value="1"/>
</dbReference>
<evidence type="ECO:0000256" key="1">
    <source>
        <dbReference type="SAM" id="MobiDB-lite"/>
    </source>
</evidence>
<feature type="compositionally biased region" description="Polar residues" evidence="1">
    <location>
        <begin position="1"/>
        <end position="21"/>
    </location>
</feature>
<accession>A0A662ZHE7</accession>
<dbReference type="InterPro" id="IPR015122">
    <property type="entry name" value="Tn916-Xis"/>
</dbReference>
<dbReference type="Proteomes" id="UP000243745">
    <property type="component" value="Unassembled WGS sequence"/>
</dbReference>
<evidence type="ECO:0000313" key="3">
    <source>
        <dbReference type="Proteomes" id="UP000243745"/>
    </source>
</evidence>
<dbReference type="EMBL" id="FOXF01000021">
    <property type="protein sequence ID" value="SFP40626.1"/>
    <property type="molecule type" value="Genomic_DNA"/>
</dbReference>
<sequence>MQKQESVMKNQLTNGGNSMSDPITVIKPENAVTKIPFNERYTLTLNEASQYFHIGYTRLRLLAECNIGVFAIRCGNRYLIVRPKFEEYLISTQMI</sequence>
<organism evidence="2 3">
    <name type="scientific">Ruminobacter amylophilus</name>
    <dbReference type="NCBI Taxonomy" id="867"/>
    <lineage>
        <taxon>Bacteria</taxon>
        <taxon>Pseudomonadati</taxon>
        <taxon>Pseudomonadota</taxon>
        <taxon>Gammaproteobacteria</taxon>
        <taxon>Aeromonadales</taxon>
        <taxon>Succinivibrionaceae</taxon>
        <taxon>Ruminobacter</taxon>
    </lineage>
</organism>
<keyword evidence="3" id="KW-1185">Reference proteome</keyword>
<reference evidence="2 3" key="1">
    <citation type="submission" date="2016-10" db="EMBL/GenBank/DDBJ databases">
        <authorList>
            <person name="Varghese N."/>
            <person name="Submissions S."/>
        </authorList>
    </citation>
    <scope>NUCLEOTIDE SEQUENCE [LARGE SCALE GENOMIC DNA]</scope>
    <source>
        <strain evidence="2 3">DSM 1361</strain>
    </source>
</reference>
<gene>
    <name evidence="2" type="ORF">SAMN02910344_01300</name>
</gene>
<proteinExistence type="predicted"/>
<dbReference type="AlphaFoldDB" id="A0A662ZHE7"/>